<organism evidence="3">
    <name type="scientific">Favella ehrenbergii</name>
    <dbReference type="NCBI Taxonomy" id="182087"/>
    <lineage>
        <taxon>Eukaryota</taxon>
        <taxon>Sar</taxon>
        <taxon>Alveolata</taxon>
        <taxon>Ciliophora</taxon>
        <taxon>Intramacronucleata</taxon>
        <taxon>Spirotrichea</taxon>
        <taxon>Choreotrichia</taxon>
        <taxon>Tintinnida</taxon>
        <taxon>Xystonellidae</taxon>
        <taxon>Favella</taxon>
    </lineage>
</organism>
<reference evidence="3" key="1">
    <citation type="submission" date="2021-01" db="EMBL/GenBank/DDBJ databases">
        <authorList>
            <person name="Corre E."/>
            <person name="Pelletier E."/>
            <person name="Niang G."/>
            <person name="Scheremetjew M."/>
            <person name="Finn R."/>
            <person name="Kale V."/>
            <person name="Holt S."/>
            <person name="Cochrane G."/>
            <person name="Meng A."/>
            <person name="Brown T."/>
            <person name="Cohen L."/>
        </authorList>
    </citation>
    <scope>NUCLEOTIDE SEQUENCE</scope>
    <source>
        <strain evidence="3">Fehren 1</strain>
    </source>
</reference>
<gene>
    <name evidence="3" type="ORF">FEHR0123_LOCUS9192</name>
</gene>
<evidence type="ECO:0000313" key="3">
    <source>
        <dbReference type="EMBL" id="CAE0314266.1"/>
    </source>
</evidence>
<evidence type="ECO:0000256" key="1">
    <source>
        <dbReference type="SAM" id="MobiDB-lite"/>
    </source>
</evidence>
<keyword evidence="2" id="KW-0472">Membrane</keyword>
<accession>A0A7S3MPR3</accession>
<feature type="compositionally biased region" description="Polar residues" evidence="1">
    <location>
        <begin position="39"/>
        <end position="49"/>
    </location>
</feature>
<feature type="transmembrane region" description="Helical" evidence="2">
    <location>
        <begin position="58"/>
        <end position="76"/>
    </location>
</feature>
<proteinExistence type="predicted"/>
<feature type="region of interest" description="Disordered" evidence="1">
    <location>
        <begin position="15"/>
        <end position="49"/>
    </location>
</feature>
<protein>
    <submittedName>
        <fullName evidence="3">Uncharacterized protein</fullName>
    </submittedName>
</protein>
<sequence length="106" mass="11311">MIEKEKEEIKQIKAQVQKKNESMSKSCATPTGGMPASGAQANQAWEDNPASSGKKFKFIHVIAVSIVFLLLGSYLAKVPLTSAPVADAQVESEQAGSEEKTVESSN</sequence>
<evidence type="ECO:0000256" key="2">
    <source>
        <dbReference type="SAM" id="Phobius"/>
    </source>
</evidence>
<dbReference type="AlphaFoldDB" id="A0A7S3MPR3"/>
<name>A0A7S3MPR3_9SPIT</name>
<keyword evidence="2" id="KW-1133">Transmembrane helix</keyword>
<keyword evidence="2" id="KW-0812">Transmembrane</keyword>
<dbReference type="EMBL" id="HBIE01030754">
    <property type="protein sequence ID" value="CAE0314266.1"/>
    <property type="molecule type" value="Transcribed_RNA"/>
</dbReference>